<proteinExistence type="predicted"/>
<dbReference type="EMBL" id="CM004466">
    <property type="protein sequence ID" value="OCU00205.1"/>
    <property type="molecule type" value="Genomic_DNA"/>
</dbReference>
<evidence type="ECO:0000313" key="1">
    <source>
        <dbReference type="EMBL" id="OCU00205.1"/>
    </source>
</evidence>
<dbReference type="Proteomes" id="UP000694892">
    <property type="component" value="Chromosome 1L"/>
</dbReference>
<accession>A0A974I3D7</accession>
<reference evidence="2" key="1">
    <citation type="journal article" date="2016" name="Nature">
        <title>Genome evolution in the allotetraploid frog Xenopus laevis.</title>
        <authorList>
            <person name="Session A.M."/>
            <person name="Uno Y."/>
            <person name="Kwon T."/>
            <person name="Chapman J.A."/>
            <person name="Toyoda A."/>
            <person name="Takahashi S."/>
            <person name="Fukui A."/>
            <person name="Hikosaka A."/>
            <person name="Suzuki A."/>
            <person name="Kondo M."/>
            <person name="van Heeringen S.J."/>
            <person name="Quigley I."/>
            <person name="Heinz S."/>
            <person name="Ogino H."/>
            <person name="Ochi H."/>
            <person name="Hellsten U."/>
            <person name="Lyons J.B."/>
            <person name="Simakov O."/>
            <person name="Putnam N."/>
            <person name="Stites J."/>
            <person name="Kuroki Y."/>
            <person name="Tanaka T."/>
            <person name="Michiue T."/>
            <person name="Watanabe M."/>
            <person name="Bogdanovic O."/>
            <person name="Lister R."/>
            <person name="Georgiou G."/>
            <person name="Paranjpe S.S."/>
            <person name="van Kruijsbergen I."/>
            <person name="Shu S."/>
            <person name="Carlson J."/>
            <person name="Kinoshita T."/>
            <person name="Ohta Y."/>
            <person name="Mawaribuchi S."/>
            <person name="Jenkins J."/>
            <person name="Grimwood J."/>
            <person name="Schmutz J."/>
            <person name="Mitros T."/>
            <person name="Mozaffari S.V."/>
            <person name="Suzuki Y."/>
            <person name="Haramoto Y."/>
            <person name="Yamamoto T.S."/>
            <person name="Takagi C."/>
            <person name="Heald R."/>
            <person name="Miller K."/>
            <person name="Haudenschild C."/>
            <person name="Kitzman J."/>
            <person name="Nakayama T."/>
            <person name="Izutsu Y."/>
            <person name="Robert J."/>
            <person name="Fortriede J."/>
            <person name="Burns K."/>
            <person name="Lotay V."/>
            <person name="Karimi K."/>
            <person name="Yasuoka Y."/>
            <person name="Dichmann D.S."/>
            <person name="Flajnik M.F."/>
            <person name="Houston D.W."/>
            <person name="Shendure J."/>
            <person name="DuPasquier L."/>
            <person name="Vize P.D."/>
            <person name="Zorn A.M."/>
            <person name="Ito M."/>
            <person name="Marcotte E.M."/>
            <person name="Wallingford J.B."/>
            <person name="Ito Y."/>
            <person name="Asashima M."/>
            <person name="Ueno N."/>
            <person name="Matsuda Y."/>
            <person name="Veenstra G.J."/>
            <person name="Fujiyama A."/>
            <person name="Harland R.M."/>
            <person name="Taira M."/>
            <person name="Rokhsar D.S."/>
        </authorList>
    </citation>
    <scope>NUCLEOTIDE SEQUENCE [LARGE SCALE GENOMIC DNA]</scope>
    <source>
        <strain evidence="2">J</strain>
    </source>
</reference>
<gene>
    <name evidence="1" type="ORF">XELAEV_18005982mg</name>
</gene>
<feature type="non-terminal residue" evidence="1">
    <location>
        <position position="256"/>
    </location>
</feature>
<feature type="non-terminal residue" evidence="1">
    <location>
        <position position="1"/>
    </location>
</feature>
<evidence type="ECO:0000313" key="2">
    <source>
        <dbReference type="Proteomes" id="UP000694892"/>
    </source>
</evidence>
<sequence>HWKCRPETGSADPHQSAAIQVRTVISECTPPDPYPTTSCGTLRLREDTCTDTCPATDTGSQKCRPHVRHHLYLKATASASINRIVWGIHSRSYFTHPSTAIPGSRHTLEAISSWTRTRPPYPSDPTTTLVGKCDYTRPHLFGRKPGYGKAKSALQRHLRRSNRKCAPDRYPLWNKTHAPCRYLRLHLASARTPHVSPCGPEPNRLPYPTLLLHWSVSVPTSTTLTSATSSCGKAGTVDGLASKPEVCTESQLTSEQ</sequence>
<protein>
    <submittedName>
        <fullName evidence="1">Uncharacterized protein</fullName>
    </submittedName>
</protein>
<name>A0A974I3D7_XENLA</name>
<dbReference type="AlphaFoldDB" id="A0A974I3D7"/>
<organism evidence="1 2">
    <name type="scientific">Xenopus laevis</name>
    <name type="common">African clawed frog</name>
    <dbReference type="NCBI Taxonomy" id="8355"/>
    <lineage>
        <taxon>Eukaryota</taxon>
        <taxon>Metazoa</taxon>
        <taxon>Chordata</taxon>
        <taxon>Craniata</taxon>
        <taxon>Vertebrata</taxon>
        <taxon>Euteleostomi</taxon>
        <taxon>Amphibia</taxon>
        <taxon>Batrachia</taxon>
        <taxon>Anura</taxon>
        <taxon>Pipoidea</taxon>
        <taxon>Pipidae</taxon>
        <taxon>Xenopodinae</taxon>
        <taxon>Xenopus</taxon>
        <taxon>Xenopus</taxon>
    </lineage>
</organism>